<dbReference type="Gene3D" id="2.170.130.10">
    <property type="entry name" value="TonB-dependent receptor, plug domain"/>
    <property type="match status" value="1"/>
</dbReference>
<dbReference type="PANTHER" id="PTHR30069">
    <property type="entry name" value="TONB-DEPENDENT OUTER MEMBRANE RECEPTOR"/>
    <property type="match status" value="1"/>
</dbReference>
<dbReference type="AlphaFoldDB" id="A0A1T5B9H3"/>
<feature type="domain" description="TonB-dependent receptor-like beta-barrel" evidence="12">
    <location>
        <begin position="438"/>
        <end position="897"/>
    </location>
</feature>
<evidence type="ECO:0000256" key="5">
    <source>
        <dbReference type="ARBA" id="ARBA00022729"/>
    </source>
</evidence>
<keyword evidence="7 10" id="KW-0472">Membrane</keyword>
<keyword evidence="6 11" id="KW-0798">TonB box</keyword>
<dbReference type="STRING" id="561365.SAMN05660866_01465"/>
<proteinExistence type="inferred from homology"/>
<evidence type="ECO:0000313" key="14">
    <source>
        <dbReference type="EMBL" id="SKB43886.1"/>
    </source>
</evidence>
<dbReference type="Gene3D" id="2.60.40.1120">
    <property type="entry name" value="Carboxypeptidase-like, regulatory domain"/>
    <property type="match status" value="1"/>
</dbReference>
<keyword evidence="4 10" id="KW-0812">Transmembrane</keyword>
<dbReference type="Pfam" id="PF13715">
    <property type="entry name" value="CarbopepD_reg_2"/>
    <property type="match status" value="1"/>
</dbReference>
<dbReference type="InterPro" id="IPR039426">
    <property type="entry name" value="TonB-dep_rcpt-like"/>
</dbReference>
<dbReference type="InterPro" id="IPR000531">
    <property type="entry name" value="Beta-barrel_TonB"/>
</dbReference>
<keyword evidence="5" id="KW-0732">Signal</keyword>
<dbReference type="GO" id="GO:0015344">
    <property type="term" value="F:siderophore uptake transmembrane transporter activity"/>
    <property type="evidence" value="ECO:0007669"/>
    <property type="project" value="TreeGrafter"/>
</dbReference>
<keyword evidence="8 14" id="KW-0675">Receptor</keyword>
<dbReference type="Pfam" id="PF00593">
    <property type="entry name" value="TonB_dep_Rec_b-barrel"/>
    <property type="match status" value="1"/>
</dbReference>
<organism evidence="14 15">
    <name type="scientific">Maribacter arcticus</name>
    <dbReference type="NCBI Taxonomy" id="561365"/>
    <lineage>
        <taxon>Bacteria</taxon>
        <taxon>Pseudomonadati</taxon>
        <taxon>Bacteroidota</taxon>
        <taxon>Flavobacteriia</taxon>
        <taxon>Flavobacteriales</taxon>
        <taxon>Flavobacteriaceae</taxon>
        <taxon>Maribacter</taxon>
    </lineage>
</organism>
<dbReference type="InterPro" id="IPR037066">
    <property type="entry name" value="Plug_dom_sf"/>
</dbReference>
<dbReference type="Proteomes" id="UP000190339">
    <property type="component" value="Unassembled WGS sequence"/>
</dbReference>
<evidence type="ECO:0000256" key="3">
    <source>
        <dbReference type="ARBA" id="ARBA00022452"/>
    </source>
</evidence>
<dbReference type="GO" id="GO:0009279">
    <property type="term" value="C:cell outer membrane"/>
    <property type="evidence" value="ECO:0007669"/>
    <property type="project" value="UniProtKB-SubCell"/>
</dbReference>
<accession>A0A1T5B9H3</accession>
<keyword evidence="2 10" id="KW-0813">Transport</keyword>
<evidence type="ECO:0000256" key="1">
    <source>
        <dbReference type="ARBA" id="ARBA00004571"/>
    </source>
</evidence>
<evidence type="ECO:0000256" key="11">
    <source>
        <dbReference type="RuleBase" id="RU003357"/>
    </source>
</evidence>
<dbReference type="SUPFAM" id="SSF49464">
    <property type="entry name" value="Carboxypeptidase regulatory domain-like"/>
    <property type="match status" value="1"/>
</dbReference>
<evidence type="ECO:0000313" key="15">
    <source>
        <dbReference type="Proteomes" id="UP000190339"/>
    </source>
</evidence>
<dbReference type="Gene3D" id="3.55.50.30">
    <property type="match status" value="1"/>
</dbReference>
<evidence type="ECO:0000256" key="7">
    <source>
        <dbReference type="ARBA" id="ARBA00023136"/>
    </source>
</evidence>
<evidence type="ECO:0000256" key="8">
    <source>
        <dbReference type="ARBA" id="ARBA00023170"/>
    </source>
</evidence>
<dbReference type="PROSITE" id="PS52016">
    <property type="entry name" value="TONB_DEPENDENT_REC_3"/>
    <property type="match status" value="1"/>
</dbReference>
<dbReference type="SUPFAM" id="SSF56935">
    <property type="entry name" value="Porins"/>
    <property type="match status" value="1"/>
</dbReference>
<dbReference type="InterPro" id="IPR036942">
    <property type="entry name" value="Beta-barrel_TonB_sf"/>
</dbReference>
<dbReference type="InterPro" id="IPR008969">
    <property type="entry name" value="CarboxyPept-like_regulatory"/>
</dbReference>
<evidence type="ECO:0000256" key="2">
    <source>
        <dbReference type="ARBA" id="ARBA00022448"/>
    </source>
</evidence>
<comment type="similarity">
    <text evidence="10 11">Belongs to the TonB-dependent receptor family.</text>
</comment>
<keyword evidence="9 10" id="KW-0998">Cell outer membrane</keyword>
<keyword evidence="3 10" id="KW-1134">Transmembrane beta strand</keyword>
<protein>
    <submittedName>
        <fullName evidence="14">Outer membrane receptor proteins, mostly Fe transport</fullName>
    </submittedName>
</protein>
<dbReference type="Pfam" id="PF07715">
    <property type="entry name" value="Plug"/>
    <property type="match status" value="1"/>
</dbReference>
<dbReference type="Gene3D" id="2.40.170.20">
    <property type="entry name" value="TonB-dependent receptor, beta-barrel domain"/>
    <property type="match status" value="1"/>
</dbReference>
<dbReference type="RefSeq" id="WP_079511953.1">
    <property type="nucleotide sequence ID" value="NZ_FUYL01000004.1"/>
</dbReference>
<evidence type="ECO:0000256" key="4">
    <source>
        <dbReference type="ARBA" id="ARBA00022692"/>
    </source>
</evidence>
<comment type="subcellular location">
    <subcellularLocation>
        <location evidence="1 10">Cell outer membrane</location>
        <topology evidence="1 10">Multi-pass membrane protein</topology>
    </subcellularLocation>
</comment>
<sequence>MNKSFLGSSIVNQFVCKLLFVCFILSNFHCYSQNNPTKLSISFSESKLKSALDSIESKTNFRFYYLENWFGDKTITKDFNNESIEEILKELCKNTQVNFYFFDDKKIIFTQNGIIYNELPTGFFIEVDNKDTISITSTKRISPPVFYAENKIQNKTILETVRIGKSDTNTAAQFFVLQGQVRIKKTGEPIPDLSIVSKDRGIGTVTNVEGNYSIRLPVGQNILKTSSMGIKGTERQVLIFNNGTLDFELEESLEMLEEVVVEADAAKNVEEAITGTTQIVSEESKNIPLVLGERDILQVAKALPGISSAGEGATGFNVRGGKTDQNLILLDDAVIYNPSHFFGIFQALNPFTTKGVEIFKGNIPAEYGGRLSSVFDIETKDGNLEKFSGEASVGPVTANLALEIPLTKEKSSLVFGARGAYSDWILKSLDEESLNNSTASFYDGIIKYNNKVNESNDVRATGYFSRDAFSITSDSIYNYSNRGFSVRWDHKFNDKNTGSLILANSQYKFNIDYDGESNNDFRLGYSIDETEIKLKFNYFLNNKHTLSYGIASKLYGVNPGFIYPEGNESAIQSLSIAKEKALESALFVSDEFKITDKLMFDVGLRYSFFAALGKSEQRIYEDGVPRNEGSIIDTVQYGNNEIIKTYGGPELRASARYFLKPDLSLKASFNNGYQFIHTLSNNTTVSPIDTWKLSDTNIKPQRGNQYSLGLYQNLKDNVYELSLEGYYKTSKDVLDFKTGAQILLNETIETEVLQGEGKSYGVELLLRKNKGRLNGWLAYTYSRSLIKFNSEFSEERINNGEFFPSNYDKPHDISLITNYKFTRRYSISANFVYQTGRPITYPIGTYQFNNAEYVYYSDRNEFRIPDYYRLDLGVNIEGNHKIKKFAHSFWTISVYNVLGRNNPYSVFFVTEDGGVKALQSSIFSIPIPSITYNFKF</sequence>
<name>A0A1T5B9H3_9FLAO</name>
<dbReference type="OrthoDB" id="9803050at2"/>
<reference evidence="15" key="1">
    <citation type="submission" date="2017-02" db="EMBL/GenBank/DDBJ databases">
        <authorList>
            <person name="Varghese N."/>
            <person name="Submissions S."/>
        </authorList>
    </citation>
    <scope>NUCLEOTIDE SEQUENCE [LARGE SCALE GENOMIC DNA]</scope>
    <source>
        <strain evidence="15">DSM 23546</strain>
    </source>
</reference>
<keyword evidence="15" id="KW-1185">Reference proteome</keyword>
<dbReference type="GO" id="GO:0044718">
    <property type="term" value="P:siderophore transmembrane transport"/>
    <property type="evidence" value="ECO:0007669"/>
    <property type="project" value="TreeGrafter"/>
</dbReference>
<evidence type="ECO:0000259" key="12">
    <source>
        <dbReference type="Pfam" id="PF00593"/>
    </source>
</evidence>
<evidence type="ECO:0000256" key="6">
    <source>
        <dbReference type="ARBA" id="ARBA00023077"/>
    </source>
</evidence>
<evidence type="ECO:0000256" key="10">
    <source>
        <dbReference type="PROSITE-ProRule" id="PRU01360"/>
    </source>
</evidence>
<dbReference type="EMBL" id="FUYL01000004">
    <property type="protein sequence ID" value="SKB43886.1"/>
    <property type="molecule type" value="Genomic_DNA"/>
</dbReference>
<evidence type="ECO:0000256" key="9">
    <source>
        <dbReference type="ARBA" id="ARBA00023237"/>
    </source>
</evidence>
<gene>
    <name evidence="14" type="ORF">SAMN05660866_01465</name>
</gene>
<dbReference type="InterPro" id="IPR012910">
    <property type="entry name" value="Plug_dom"/>
</dbReference>
<evidence type="ECO:0000259" key="13">
    <source>
        <dbReference type="Pfam" id="PF07715"/>
    </source>
</evidence>
<feature type="domain" description="TonB-dependent receptor plug" evidence="13">
    <location>
        <begin position="292"/>
        <end position="370"/>
    </location>
</feature>
<dbReference type="PANTHER" id="PTHR30069:SF29">
    <property type="entry name" value="HEMOGLOBIN AND HEMOGLOBIN-HAPTOGLOBIN-BINDING PROTEIN 1-RELATED"/>
    <property type="match status" value="1"/>
</dbReference>